<accession>A0A2H0KAR1</accession>
<feature type="binding site" evidence="3">
    <location>
        <position position="157"/>
    </location>
    <ligand>
        <name>a divalent metal cation</name>
        <dbReference type="ChEBI" id="CHEBI:60240"/>
        <label>2</label>
    </ligand>
</feature>
<keyword evidence="2 4" id="KW-0378">Hydrolase</keyword>
<dbReference type="EMBL" id="PCVG01000062">
    <property type="protein sequence ID" value="PIQ68315.1"/>
    <property type="molecule type" value="Genomic_DNA"/>
</dbReference>
<dbReference type="InterPro" id="IPR001130">
    <property type="entry name" value="TatD-like"/>
</dbReference>
<gene>
    <name evidence="4" type="ORF">COV91_04815</name>
</gene>
<reference evidence="4 5" key="1">
    <citation type="submission" date="2017-09" db="EMBL/GenBank/DDBJ databases">
        <title>Depth-based differentiation of microbial function through sediment-hosted aquifers and enrichment of novel symbionts in the deep terrestrial subsurface.</title>
        <authorList>
            <person name="Probst A.J."/>
            <person name="Ladd B."/>
            <person name="Jarett J.K."/>
            <person name="Geller-Mcgrath D.E."/>
            <person name="Sieber C.M."/>
            <person name="Emerson J.B."/>
            <person name="Anantharaman K."/>
            <person name="Thomas B.C."/>
            <person name="Malmstrom R."/>
            <person name="Stieglmeier M."/>
            <person name="Klingl A."/>
            <person name="Woyke T."/>
            <person name="Ryan C.M."/>
            <person name="Banfield J.F."/>
        </authorList>
    </citation>
    <scope>NUCLEOTIDE SEQUENCE [LARGE SCALE GENOMIC DNA]</scope>
    <source>
        <strain evidence="4">CG11_big_fil_rev_8_21_14_0_20_46_11</strain>
    </source>
</reference>
<dbReference type="Pfam" id="PF01026">
    <property type="entry name" value="TatD_DNase"/>
    <property type="match status" value="1"/>
</dbReference>
<evidence type="ECO:0000256" key="2">
    <source>
        <dbReference type="ARBA" id="ARBA00022801"/>
    </source>
</evidence>
<feature type="binding site" evidence="3">
    <location>
        <position position="11"/>
    </location>
    <ligand>
        <name>a divalent metal cation</name>
        <dbReference type="ChEBI" id="CHEBI:60240"/>
        <label>1</label>
    </ligand>
</feature>
<feature type="binding site" evidence="3">
    <location>
        <position position="190"/>
    </location>
    <ligand>
        <name>a divalent metal cation</name>
        <dbReference type="ChEBI" id="CHEBI:60240"/>
        <label>2</label>
    </ligand>
</feature>
<dbReference type="NCBIfam" id="TIGR00010">
    <property type="entry name" value="YchF/TatD family DNA exonuclease"/>
    <property type="match status" value="1"/>
</dbReference>
<dbReference type="InterPro" id="IPR018228">
    <property type="entry name" value="DNase_TatD-rel_CS"/>
</dbReference>
<feature type="binding site" evidence="3">
    <location>
        <position position="9"/>
    </location>
    <ligand>
        <name>a divalent metal cation</name>
        <dbReference type="ChEBI" id="CHEBI:60240"/>
        <label>1</label>
    </ligand>
</feature>
<dbReference type="PROSITE" id="PS01091">
    <property type="entry name" value="TATD_3"/>
    <property type="match status" value="1"/>
</dbReference>
<comment type="caution">
    <text evidence="4">The sequence shown here is derived from an EMBL/GenBank/DDBJ whole genome shotgun (WGS) entry which is preliminary data.</text>
</comment>
<dbReference type="SUPFAM" id="SSF51556">
    <property type="entry name" value="Metallo-dependent hydrolases"/>
    <property type="match status" value="1"/>
</dbReference>
<sequence length="292" mass="33469">MRFTHIDCHTHVNFSAYDEDRDEVVQRALDAGVAMINVGTQKDTSLKAIEMAERYETGVYAIIGIHPIHTDKSHHDEQELGEGNKEFTSRGEVFDHATYRSLAKHPKVVGIGECGLDYYRMEHESWNMEHSAVRKQEEVFRQHIELAIEVNKPLMLHVRSGGGRSAYLDALSILKSYNLNLESPLRGNFHFFAGSWDEAKEILDAGFFLSFTGVLTFAQNYEEVVRNTPLERILTETDAPYVSPVPFRGKRNEPMHVREVVKAIARIKKQDEEEVRIQVLKNAEHFFNITLP</sequence>
<evidence type="ECO:0000313" key="4">
    <source>
        <dbReference type="EMBL" id="PIQ68315.1"/>
    </source>
</evidence>
<dbReference type="Gene3D" id="3.20.20.140">
    <property type="entry name" value="Metal-dependent hydrolases"/>
    <property type="match status" value="1"/>
</dbReference>
<name>A0A2H0KAR1_9BACT</name>
<dbReference type="GO" id="GO:0046872">
    <property type="term" value="F:metal ion binding"/>
    <property type="evidence" value="ECO:0007669"/>
    <property type="project" value="UniProtKB-KW"/>
</dbReference>
<proteinExistence type="predicted"/>
<organism evidence="4 5">
    <name type="scientific">Candidatus Taylorbacteria bacterium CG11_big_fil_rev_8_21_14_0_20_46_11</name>
    <dbReference type="NCBI Taxonomy" id="1975025"/>
    <lineage>
        <taxon>Bacteria</taxon>
        <taxon>Candidatus Tayloriibacteriota</taxon>
    </lineage>
</organism>
<feature type="binding site" evidence="3">
    <location>
        <position position="113"/>
    </location>
    <ligand>
        <name>a divalent metal cation</name>
        <dbReference type="ChEBI" id="CHEBI:60240"/>
        <label>1</label>
    </ligand>
</feature>
<dbReference type="InterPro" id="IPR032466">
    <property type="entry name" value="Metal_Hydrolase"/>
</dbReference>
<dbReference type="CDD" id="cd01310">
    <property type="entry name" value="TatD_DNAse"/>
    <property type="match status" value="1"/>
</dbReference>
<dbReference type="GO" id="GO:0016788">
    <property type="term" value="F:hydrolase activity, acting on ester bonds"/>
    <property type="evidence" value="ECO:0007669"/>
    <property type="project" value="InterPro"/>
</dbReference>
<dbReference type="PANTHER" id="PTHR46124:SF2">
    <property type="entry name" value="D-AMINOACYL-TRNA DEACYLASE"/>
    <property type="match status" value="1"/>
</dbReference>
<evidence type="ECO:0000256" key="3">
    <source>
        <dbReference type="PIRSR" id="PIRSR005902-1"/>
    </source>
</evidence>
<feature type="binding site" evidence="3">
    <location>
        <position position="238"/>
    </location>
    <ligand>
        <name>a divalent metal cation</name>
        <dbReference type="ChEBI" id="CHEBI:60240"/>
        <label>1</label>
    </ligand>
</feature>
<dbReference type="PANTHER" id="PTHR46124">
    <property type="entry name" value="D-AMINOACYL-TRNA DEACYLASE"/>
    <property type="match status" value="1"/>
</dbReference>
<protein>
    <submittedName>
        <fullName evidence="4">Hydrolase TatD</fullName>
    </submittedName>
</protein>
<dbReference type="FunFam" id="3.20.20.140:FF:000005">
    <property type="entry name" value="TatD family hydrolase"/>
    <property type="match status" value="1"/>
</dbReference>
<dbReference type="PIRSF" id="PIRSF005902">
    <property type="entry name" value="DNase_TatD"/>
    <property type="match status" value="1"/>
</dbReference>
<evidence type="ECO:0000313" key="5">
    <source>
        <dbReference type="Proteomes" id="UP000229342"/>
    </source>
</evidence>
<dbReference type="InterPro" id="IPR015991">
    <property type="entry name" value="TatD/YcfH-like"/>
</dbReference>
<dbReference type="Proteomes" id="UP000229342">
    <property type="component" value="Unassembled WGS sequence"/>
</dbReference>
<dbReference type="GO" id="GO:0004536">
    <property type="term" value="F:DNA nuclease activity"/>
    <property type="evidence" value="ECO:0007669"/>
    <property type="project" value="InterPro"/>
</dbReference>
<evidence type="ECO:0000256" key="1">
    <source>
        <dbReference type="ARBA" id="ARBA00022723"/>
    </source>
</evidence>
<dbReference type="AlphaFoldDB" id="A0A2H0KAR1"/>
<keyword evidence="1 3" id="KW-0479">Metal-binding</keyword>